<dbReference type="Pfam" id="PF04039">
    <property type="entry name" value="MnhB"/>
    <property type="match status" value="1"/>
</dbReference>
<organism evidence="9">
    <name type="scientific">Lentimicrobium saccharophilum</name>
    <dbReference type="NCBI Taxonomy" id="1678841"/>
    <lineage>
        <taxon>Bacteria</taxon>
        <taxon>Pseudomonadati</taxon>
        <taxon>Bacteroidota</taxon>
        <taxon>Bacteroidia</taxon>
        <taxon>Bacteroidales</taxon>
        <taxon>Lentimicrobiaceae</taxon>
        <taxon>Lentimicrobium</taxon>
    </lineage>
</organism>
<keyword evidence="4 7" id="KW-0812">Transmembrane</keyword>
<evidence type="ECO:0000256" key="6">
    <source>
        <dbReference type="ARBA" id="ARBA00023136"/>
    </source>
</evidence>
<evidence type="ECO:0000256" key="3">
    <source>
        <dbReference type="ARBA" id="ARBA00022475"/>
    </source>
</evidence>
<feature type="domain" description="Na+/H+ antiporter MnhB subunit-related protein" evidence="8">
    <location>
        <begin position="6"/>
        <end position="129"/>
    </location>
</feature>
<evidence type="ECO:0000313" key="10">
    <source>
        <dbReference type="Proteomes" id="UP000053091"/>
    </source>
</evidence>
<evidence type="ECO:0000256" key="5">
    <source>
        <dbReference type="ARBA" id="ARBA00022989"/>
    </source>
</evidence>
<keyword evidence="10" id="KW-1185">Reference proteome</keyword>
<feature type="transmembrane region" description="Helical" evidence="7">
    <location>
        <begin position="35"/>
        <end position="52"/>
    </location>
</feature>
<evidence type="ECO:0000256" key="2">
    <source>
        <dbReference type="ARBA" id="ARBA00009425"/>
    </source>
</evidence>
<dbReference type="OrthoDB" id="9798859at2"/>
<evidence type="ECO:0000259" key="8">
    <source>
        <dbReference type="Pfam" id="PF04039"/>
    </source>
</evidence>
<keyword evidence="5 7" id="KW-1133">Transmembrane helix</keyword>
<feature type="transmembrane region" description="Helical" evidence="7">
    <location>
        <begin position="117"/>
        <end position="135"/>
    </location>
</feature>
<dbReference type="PANTHER" id="PTHR33932">
    <property type="entry name" value="NA(+)/H(+) ANTIPORTER SUBUNIT B"/>
    <property type="match status" value="1"/>
</dbReference>
<sequence>MRSHLLQMAASRILPVTMILSLLVFYRGHNDPGGGFIGGLMAAAGFVFYALAFDTREAEKKLRVSPMMLIASGLSVAFISTLPALFAGNPFFTGEWISISLPFSAKLKLGTPMLFDFGVYLTVWGIMLTVIFNIMEE</sequence>
<accession>A0A0S7C149</accession>
<feature type="transmembrane region" description="Helical" evidence="7">
    <location>
        <begin position="64"/>
        <end position="86"/>
    </location>
</feature>
<dbReference type="NCBIfam" id="NF009163">
    <property type="entry name" value="PRK12509.1"/>
    <property type="match status" value="1"/>
</dbReference>
<evidence type="ECO:0000256" key="1">
    <source>
        <dbReference type="ARBA" id="ARBA00004651"/>
    </source>
</evidence>
<proteinExistence type="inferred from homology"/>
<dbReference type="STRING" id="1678841.TBC1_11965"/>
<dbReference type="AlphaFoldDB" id="A0A0S7C149"/>
<comment type="subcellular location">
    <subcellularLocation>
        <location evidence="1">Cell membrane</location>
        <topology evidence="1">Multi-pass membrane protein</topology>
    </subcellularLocation>
</comment>
<evidence type="ECO:0000256" key="4">
    <source>
        <dbReference type="ARBA" id="ARBA00022692"/>
    </source>
</evidence>
<dbReference type="Proteomes" id="UP000053091">
    <property type="component" value="Unassembled WGS sequence"/>
</dbReference>
<evidence type="ECO:0000256" key="7">
    <source>
        <dbReference type="SAM" id="Phobius"/>
    </source>
</evidence>
<keyword evidence="3" id="KW-1003">Cell membrane</keyword>
<feature type="transmembrane region" description="Helical" evidence="7">
    <location>
        <begin position="12"/>
        <end position="29"/>
    </location>
</feature>
<dbReference type="InterPro" id="IPR007182">
    <property type="entry name" value="MnhB"/>
</dbReference>
<protein>
    <submittedName>
        <fullName evidence="9">Multisubunit sodium/proton antiporter, MrpB subunit</fullName>
    </submittedName>
</protein>
<comment type="similarity">
    <text evidence="2">Belongs to the CPA3 antiporters (TC 2.A.63) subunit B family.</text>
</comment>
<dbReference type="InterPro" id="IPR050622">
    <property type="entry name" value="CPA3_antiporter_subunitB"/>
</dbReference>
<dbReference type="EMBL" id="DF968182">
    <property type="protein sequence ID" value="GAP42825.1"/>
    <property type="molecule type" value="Genomic_DNA"/>
</dbReference>
<name>A0A0S7C149_9BACT</name>
<keyword evidence="6 7" id="KW-0472">Membrane</keyword>
<evidence type="ECO:0000313" key="9">
    <source>
        <dbReference type="EMBL" id="GAP42825.1"/>
    </source>
</evidence>
<dbReference type="RefSeq" id="WP_062039241.1">
    <property type="nucleotide sequence ID" value="NZ_DF968182.1"/>
</dbReference>
<reference evidence="9" key="1">
    <citation type="journal article" date="2015" name="Genome Announc.">
        <title>Draft Genome Sequence of Bacteroidales Strain TBC1, a Novel Isolate from a Methanogenic Wastewater Treatment System.</title>
        <authorList>
            <person name="Tourlousse D.M."/>
            <person name="Matsuura N."/>
            <person name="Sun L."/>
            <person name="Toyonaga M."/>
            <person name="Kuroda K."/>
            <person name="Ohashi A."/>
            <person name="Cruz R."/>
            <person name="Yamaguchi T."/>
            <person name="Sekiguchi Y."/>
        </authorList>
    </citation>
    <scope>NUCLEOTIDE SEQUENCE [LARGE SCALE GENOMIC DNA]</scope>
    <source>
        <strain evidence="9">TBC1</strain>
    </source>
</reference>
<gene>
    <name evidence="9" type="ORF">TBC1_11965</name>
</gene>
<dbReference type="PANTHER" id="PTHR33932:SF4">
    <property type="entry name" value="NA(+)_H(+) ANTIPORTER SUBUNIT B"/>
    <property type="match status" value="1"/>
</dbReference>
<dbReference type="GO" id="GO:0005886">
    <property type="term" value="C:plasma membrane"/>
    <property type="evidence" value="ECO:0007669"/>
    <property type="project" value="UniProtKB-SubCell"/>
</dbReference>